<dbReference type="AlphaFoldDB" id="A0A183V1N4"/>
<dbReference type="Proteomes" id="UP000050794">
    <property type="component" value="Unassembled WGS sequence"/>
</dbReference>
<dbReference type="WBParaSite" id="TCNE_0001465401-mRNA-1">
    <property type="protein sequence ID" value="TCNE_0001465401-mRNA-1"/>
    <property type="gene ID" value="TCNE_0001465401"/>
</dbReference>
<gene>
    <name evidence="1" type="ORF">TCNE_LOCUS14654</name>
</gene>
<proteinExistence type="predicted"/>
<evidence type="ECO:0000313" key="3">
    <source>
        <dbReference type="WBParaSite" id="TCNE_0001465401-mRNA-1"/>
    </source>
</evidence>
<protein>
    <submittedName>
        <fullName evidence="3">Secreted protein</fullName>
    </submittedName>
</protein>
<evidence type="ECO:0000313" key="1">
    <source>
        <dbReference type="EMBL" id="VDM45975.1"/>
    </source>
</evidence>
<keyword evidence="2" id="KW-1185">Reference proteome</keyword>
<dbReference type="EMBL" id="UYWY01022371">
    <property type="protein sequence ID" value="VDM45975.1"/>
    <property type="molecule type" value="Genomic_DNA"/>
</dbReference>
<reference evidence="3" key="1">
    <citation type="submission" date="2016-06" db="UniProtKB">
        <authorList>
            <consortium name="WormBaseParasite"/>
        </authorList>
    </citation>
    <scope>IDENTIFICATION</scope>
</reference>
<accession>A0A183V1N4</accession>
<evidence type="ECO:0000313" key="2">
    <source>
        <dbReference type="Proteomes" id="UP000050794"/>
    </source>
</evidence>
<reference evidence="1 2" key="2">
    <citation type="submission" date="2018-11" db="EMBL/GenBank/DDBJ databases">
        <authorList>
            <consortium name="Pathogen Informatics"/>
        </authorList>
    </citation>
    <scope>NUCLEOTIDE SEQUENCE [LARGE SCALE GENOMIC DNA]</scope>
</reference>
<name>A0A183V1N4_TOXCA</name>
<organism evidence="2 3">
    <name type="scientific">Toxocara canis</name>
    <name type="common">Canine roundworm</name>
    <dbReference type="NCBI Taxonomy" id="6265"/>
    <lineage>
        <taxon>Eukaryota</taxon>
        <taxon>Metazoa</taxon>
        <taxon>Ecdysozoa</taxon>
        <taxon>Nematoda</taxon>
        <taxon>Chromadorea</taxon>
        <taxon>Rhabditida</taxon>
        <taxon>Spirurina</taxon>
        <taxon>Ascaridomorpha</taxon>
        <taxon>Ascaridoidea</taxon>
        <taxon>Toxocaridae</taxon>
        <taxon>Toxocara</taxon>
    </lineage>
</organism>
<sequence length="85" mass="9269">MRCGADVVRLVVALRCEPATAVERRKQPSFVLLRPSCCCSIRIAPISPHHCAAGNRTAISPVRCVCVCRALREHNTATQPNNSDN</sequence>